<comment type="subunit">
    <text evidence="6">Component of the CCR4-NOT complex, at least composed of CRR4 and CAF1 proteins.</text>
</comment>
<evidence type="ECO:0000256" key="6">
    <source>
        <dbReference type="ARBA" id="ARBA00011757"/>
    </source>
</evidence>
<keyword evidence="12" id="KW-0269">Exonuclease</keyword>
<evidence type="ECO:0000256" key="17">
    <source>
        <dbReference type="ARBA" id="ARBA00025148"/>
    </source>
</evidence>
<dbReference type="EMBL" id="JAKUCV010003857">
    <property type="protein sequence ID" value="KAJ4837356.1"/>
    <property type="molecule type" value="Genomic_DNA"/>
</dbReference>
<evidence type="ECO:0000256" key="13">
    <source>
        <dbReference type="ARBA" id="ARBA00022884"/>
    </source>
</evidence>
<evidence type="ECO:0000256" key="1">
    <source>
        <dbReference type="ARBA" id="ARBA00001663"/>
    </source>
</evidence>
<keyword evidence="11" id="KW-0378">Hydrolase</keyword>
<evidence type="ECO:0000256" key="5">
    <source>
        <dbReference type="ARBA" id="ARBA00008372"/>
    </source>
</evidence>
<dbReference type="PANTHER" id="PTHR10797">
    <property type="entry name" value="CCR4-NOT TRANSCRIPTION COMPLEX SUBUNIT"/>
    <property type="match status" value="1"/>
</dbReference>
<dbReference type="GO" id="GO:0004535">
    <property type="term" value="F:poly(A)-specific ribonuclease activity"/>
    <property type="evidence" value="ECO:0007669"/>
    <property type="project" value="UniProtKB-EC"/>
</dbReference>
<evidence type="ECO:0000256" key="12">
    <source>
        <dbReference type="ARBA" id="ARBA00022839"/>
    </source>
</evidence>
<comment type="catalytic activity">
    <reaction evidence="1">
        <text>Exonucleolytic cleavage of poly(A) to 5'-AMP.</text>
        <dbReference type="EC" id="3.1.13.4"/>
    </reaction>
</comment>
<keyword evidence="14" id="KW-0805">Transcription regulation</keyword>
<protein>
    <recommendedName>
        <fullName evidence="7">poly(A)-specific ribonuclease</fullName>
        <ecNumber evidence="7">3.1.13.4</ecNumber>
    </recommendedName>
</protein>
<evidence type="ECO:0000256" key="14">
    <source>
        <dbReference type="ARBA" id="ARBA00023015"/>
    </source>
</evidence>
<dbReference type="Gene3D" id="3.30.420.10">
    <property type="entry name" value="Ribonuclease H-like superfamily/Ribonuclease H"/>
    <property type="match status" value="1"/>
</dbReference>
<keyword evidence="15" id="KW-0804">Transcription</keyword>
<evidence type="ECO:0000256" key="3">
    <source>
        <dbReference type="ARBA" id="ARBA00004123"/>
    </source>
</evidence>
<evidence type="ECO:0000256" key="15">
    <source>
        <dbReference type="ARBA" id="ARBA00023163"/>
    </source>
</evidence>
<dbReference type="SUPFAM" id="SSF53098">
    <property type="entry name" value="Ribonuclease H-like"/>
    <property type="match status" value="1"/>
</dbReference>
<keyword evidence="13" id="KW-0694">RNA-binding</keyword>
<dbReference type="GO" id="GO:0003723">
    <property type="term" value="F:RNA binding"/>
    <property type="evidence" value="ECO:0007669"/>
    <property type="project" value="UniProtKB-KW"/>
</dbReference>
<proteinExistence type="inferred from homology"/>
<dbReference type="InterPro" id="IPR039637">
    <property type="entry name" value="CNOT7/CNOT8/Pop2"/>
</dbReference>
<comment type="cofactor">
    <cofactor evidence="2">
        <name>a divalent metal cation</name>
        <dbReference type="ChEBI" id="CHEBI:60240"/>
    </cofactor>
</comment>
<reference evidence="18" key="2">
    <citation type="journal article" date="2023" name="Plants (Basel)">
        <title>Annotation of the Turnera subulata (Passifloraceae) Draft Genome Reveals the S-Locus Evolved after the Divergence of Turneroideae from Passifloroideae in a Stepwise Manner.</title>
        <authorList>
            <person name="Henning P.M."/>
            <person name="Roalson E.H."/>
            <person name="Mir W."/>
            <person name="McCubbin A.G."/>
            <person name="Shore J.S."/>
        </authorList>
    </citation>
    <scope>NUCLEOTIDE SEQUENCE</scope>
    <source>
        <strain evidence="18">F60SS</strain>
    </source>
</reference>
<dbReference type="AlphaFoldDB" id="A0A9Q0FTJ1"/>
<keyword evidence="10" id="KW-0479">Metal-binding</keyword>
<dbReference type="EC" id="3.1.13.4" evidence="7"/>
<accession>A0A9Q0FTJ1</accession>
<evidence type="ECO:0000256" key="10">
    <source>
        <dbReference type="ARBA" id="ARBA00022723"/>
    </source>
</evidence>
<dbReference type="OrthoDB" id="696953at2759"/>
<keyword evidence="19" id="KW-1185">Reference proteome</keyword>
<dbReference type="InterPro" id="IPR006941">
    <property type="entry name" value="RNase_CAF1"/>
</dbReference>
<dbReference type="GO" id="GO:0005737">
    <property type="term" value="C:cytoplasm"/>
    <property type="evidence" value="ECO:0007669"/>
    <property type="project" value="UniProtKB-SubCell"/>
</dbReference>
<evidence type="ECO:0000256" key="4">
    <source>
        <dbReference type="ARBA" id="ARBA00004496"/>
    </source>
</evidence>
<keyword evidence="9" id="KW-0540">Nuclease</keyword>
<dbReference type="Proteomes" id="UP001141552">
    <property type="component" value="Unassembled WGS sequence"/>
</dbReference>
<organism evidence="18 19">
    <name type="scientific">Turnera subulata</name>
    <dbReference type="NCBI Taxonomy" id="218843"/>
    <lineage>
        <taxon>Eukaryota</taxon>
        <taxon>Viridiplantae</taxon>
        <taxon>Streptophyta</taxon>
        <taxon>Embryophyta</taxon>
        <taxon>Tracheophyta</taxon>
        <taxon>Spermatophyta</taxon>
        <taxon>Magnoliopsida</taxon>
        <taxon>eudicotyledons</taxon>
        <taxon>Gunneridae</taxon>
        <taxon>Pentapetalae</taxon>
        <taxon>rosids</taxon>
        <taxon>fabids</taxon>
        <taxon>Malpighiales</taxon>
        <taxon>Passifloraceae</taxon>
        <taxon>Turnera</taxon>
    </lineage>
</organism>
<dbReference type="GO" id="GO:0030014">
    <property type="term" value="C:CCR4-NOT complex"/>
    <property type="evidence" value="ECO:0007669"/>
    <property type="project" value="InterPro"/>
</dbReference>
<dbReference type="GO" id="GO:0046872">
    <property type="term" value="F:metal ion binding"/>
    <property type="evidence" value="ECO:0007669"/>
    <property type="project" value="UniProtKB-KW"/>
</dbReference>
<reference evidence="18" key="1">
    <citation type="submission" date="2022-02" db="EMBL/GenBank/DDBJ databases">
        <authorList>
            <person name="Henning P.M."/>
            <person name="McCubbin A.G."/>
            <person name="Shore J.S."/>
        </authorList>
    </citation>
    <scope>NUCLEOTIDE SEQUENCE</scope>
    <source>
        <strain evidence="18">F60SS</strain>
        <tissue evidence="18">Leaves</tissue>
    </source>
</reference>
<evidence type="ECO:0000313" key="19">
    <source>
        <dbReference type="Proteomes" id="UP001141552"/>
    </source>
</evidence>
<comment type="caution">
    <text evidence="18">The sequence shown here is derived from an EMBL/GenBank/DDBJ whole genome shotgun (WGS) entry which is preliminary data.</text>
</comment>
<evidence type="ECO:0000256" key="9">
    <source>
        <dbReference type="ARBA" id="ARBA00022722"/>
    </source>
</evidence>
<evidence type="ECO:0000313" key="18">
    <source>
        <dbReference type="EMBL" id="KAJ4837356.1"/>
    </source>
</evidence>
<evidence type="ECO:0000256" key="7">
    <source>
        <dbReference type="ARBA" id="ARBA00012161"/>
    </source>
</evidence>
<dbReference type="InterPro" id="IPR012337">
    <property type="entry name" value="RNaseH-like_sf"/>
</dbReference>
<dbReference type="Pfam" id="PF04857">
    <property type="entry name" value="CAF1"/>
    <property type="match status" value="1"/>
</dbReference>
<evidence type="ECO:0000256" key="11">
    <source>
        <dbReference type="ARBA" id="ARBA00022801"/>
    </source>
</evidence>
<name>A0A9Q0FTJ1_9ROSI</name>
<evidence type="ECO:0000256" key="2">
    <source>
        <dbReference type="ARBA" id="ARBA00001968"/>
    </source>
</evidence>
<dbReference type="InterPro" id="IPR036397">
    <property type="entry name" value="RNaseH_sf"/>
</dbReference>
<sequence length="308" mass="34718">MGIRQVWGKNFKEELQMVHSALYKYNFLSVDTEFPGCLRRTPRLAGDDVRYADMKYNVDNTRLLQLGLTLSDDGNRGAFMSWEFNFAFDLGKESYNEDSVRFLKKNGIDFDKLRSDGINWDEFRQEFAALLPWHRNLTWVTFHGSYDLAYLLKLVTNNKPLPPALPDFTRDLPAILGGRIIDLKRSAQFFHQLKNGELGLEELGRLLQVERPAGGGAHNAGSDSLLTALVFHRMRCRRFPIVHGCLYGLSAPLATPPGRANLSAATHSTPTPTTTTVMPLPAPAVCHRVYFAPPAAFSLYPLQQPYVN</sequence>
<gene>
    <name evidence="18" type="ORF">Tsubulata_008339</name>
</gene>
<comment type="similarity">
    <text evidence="5">Belongs to the CAF1 family.</text>
</comment>
<comment type="subcellular location">
    <subcellularLocation>
        <location evidence="4">Cytoplasm</location>
    </subcellularLocation>
    <subcellularLocation>
        <location evidence="3">Nucleus</location>
    </subcellularLocation>
</comment>
<evidence type="ECO:0000256" key="8">
    <source>
        <dbReference type="ARBA" id="ARBA00022490"/>
    </source>
</evidence>
<evidence type="ECO:0000256" key="16">
    <source>
        <dbReference type="ARBA" id="ARBA00023242"/>
    </source>
</evidence>
<comment type="function">
    <text evidence="17">Ubiquitous transcription factor required for a diverse set of processes. It is a component of the CCR4 complex involved in the control of gene expression.</text>
</comment>
<dbReference type="GO" id="GO:0005634">
    <property type="term" value="C:nucleus"/>
    <property type="evidence" value="ECO:0007669"/>
    <property type="project" value="UniProtKB-SubCell"/>
</dbReference>
<keyword evidence="16" id="KW-0539">Nucleus</keyword>
<keyword evidence="8" id="KW-0963">Cytoplasm</keyword>